<gene>
    <name evidence="1" type="ORF">JI435_412270</name>
</gene>
<reference evidence="2" key="1">
    <citation type="journal article" date="2021" name="BMC Genomics">
        <title>Chromosome-level genome assembly and manually-curated proteome of model necrotroph Parastagonospora nodorum Sn15 reveals a genome-wide trove of candidate effector homologs, and redundancy of virulence-related functions within an accessory chromosome.</title>
        <authorList>
            <person name="Bertazzoni S."/>
            <person name="Jones D.A.B."/>
            <person name="Phan H.T."/>
            <person name="Tan K.-C."/>
            <person name="Hane J.K."/>
        </authorList>
    </citation>
    <scope>NUCLEOTIDE SEQUENCE [LARGE SCALE GENOMIC DNA]</scope>
    <source>
        <strain evidence="2">SN15 / ATCC MYA-4574 / FGSC 10173)</strain>
    </source>
</reference>
<protein>
    <submittedName>
        <fullName evidence="1">Uncharacterized protein</fullName>
    </submittedName>
</protein>
<dbReference type="Proteomes" id="UP000663193">
    <property type="component" value="Chromosome 8"/>
</dbReference>
<dbReference type="VEuPathDB" id="FungiDB:JI435_412270"/>
<organism evidence="1 2">
    <name type="scientific">Phaeosphaeria nodorum (strain SN15 / ATCC MYA-4574 / FGSC 10173)</name>
    <name type="common">Glume blotch fungus</name>
    <name type="synonym">Parastagonospora nodorum</name>
    <dbReference type="NCBI Taxonomy" id="321614"/>
    <lineage>
        <taxon>Eukaryota</taxon>
        <taxon>Fungi</taxon>
        <taxon>Dikarya</taxon>
        <taxon>Ascomycota</taxon>
        <taxon>Pezizomycotina</taxon>
        <taxon>Dothideomycetes</taxon>
        <taxon>Pleosporomycetidae</taxon>
        <taxon>Pleosporales</taxon>
        <taxon>Pleosporineae</taxon>
        <taxon>Phaeosphaeriaceae</taxon>
        <taxon>Parastagonospora</taxon>
    </lineage>
</organism>
<dbReference type="AlphaFoldDB" id="A0A7U2F4Y6"/>
<accession>A0A7U2F4Y6</accession>
<dbReference type="PROSITE" id="PS51257">
    <property type="entry name" value="PROKAR_LIPOPROTEIN"/>
    <property type="match status" value="1"/>
</dbReference>
<keyword evidence="2" id="KW-1185">Reference proteome</keyword>
<sequence length="48" mass="5466">MGRTRRRGALCWTVSTSCRRSIEEALPYFFCETVPRPKAVNHGGFFSS</sequence>
<proteinExistence type="predicted"/>
<evidence type="ECO:0000313" key="1">
    <source>
        <dbReference type="EMBL" id="QRC98556.1"/>
    </source>
</evidence>
<dbReference type="EMBL" id="CP069030">
    <property type="protein sequence ID" value="QRC98556.1"/>
    <property type="molecule type" value="Genomic_DNA"/>
</dbReference>
<evidence type="ECO:0000313" key="2">
    <source>
        <dbReference type="Proteomes" id="UP000663193"/>
    </source>
</evidence>
<name>A0A7U2F4Y6_PHANO</name>